<evidence type="ECO:0000256" key="6">
    <source>
        <dbReference type="SAM" id="MobiDB-lite"/>
    </source>
</evidence>
<keyword evidence="2 5" id="KW-0378">Hydrolase</keyword>
<evidence type="ECO:0000256" key="3">
    <source>
        <dbReference type="ARBA" id="ARBA00022825"/>
    </source>
</evidence>
<dbReference type="GO" id="GO:0004252">
    <property type="term" value="F:serine-type endopeptidase activity"/>
    <property type="evidence" value="ECO:0007669"/>
    <property type="project" value="UniProtKB-UniRule"/>
</dbReference>
<proteinExistence type="inferred from homology"/>
<feature type="active site" description="Charge relay system" evidence="4 5">
    <location>
        <position position="540"/>
    </location>
</feature>
<organism evidence="11 12">
    <name type="scientific">Nocardioides thalensis</name>
    <dbReference type="NCBI Taxonomy" id="1914755"/>
    <lineage>
        <taxon>Bacteria</taxon>
        <taxon>Bacillati</taxon>
        <taxon>Actinomycetota</taxon>
        <taxon>Actinomycetes</taxon>
        <taxon>Propionibacteriales</taxon>
        <taxon>Nocardioidaceae</taxon>
        <taxon>Nocardioides</taxon>
    </lineage>
</organism>
<feature type="chain" id="PRO_5032742235" evidence="7">
    <location>
        <begin position="35"/>
        <end position="706"/>
    </location>
</feature>
<feature type="compositionally biased region" description="Low complexity" evidence="6">
    <location>
        <begin position="125"/>
        <end position="136"/>
    </location>
</feature>
<protein>
    <submittedName>
        <fullName evidence="11">Uncharacterized protein</fullName>
    </submittedName>
</protein>
<dbReference type="PRINTS" id="PR00723">
    <property type="entry name" value="SUBTILISIN"/>
</dbReference>
<dbReference type="InterPro" id="IPR000209">
    <property type="entry name" value="Peptidase_S8/S53_dom"/>
</dbReference>
<dbReference type="Pfam" id="PF02225">
    <property type="entry name" value="PA"/>
    <property type="match status" value="1"/>
</dbReference>
<reference evidence="11 12" key="1">
    <citation type="submission" date="2020-07" db="EMBL/GenBank/DDBJ databases">
        <title>Sequencing the genomes of 1000 actinobacteria strains.</title>
        <authorList>
            <person name="Klenk H.-P."/>
        </authorList>
    </citation>
    <scope>NUCLEOTIDE SEQUENCE [LARGE SCALE GENOMIC DNA]</scope>
    <source>
        <strain evidence="11 12">DSM 103833</strain>
    </source>
</reference>
<keyword evidence="7" id="KW-0732">Signal</keyword>
<dbReference type="AlphaFoldDB" id="A0A853C8G5"/>
<dbReference type="PANTHER" id="PTHR10795">
    <property type="entry name" value="PROPROTEIN CONVERTASE SUBTILISIN/KEXIN"/>
    <property type="match status" value="1"/>
</dbReference>
<accession>A0A853C8G5</accession>
<evidence type="ECO:0000259" key="9">
    <source>
        <dbReference type="Pfam" id="PF02225"/>
    </source>
</evidence>
<dbReference type="RefSeq" id="WP_179669071.1">
    <property type="nucleotide sequence ID" value="NZ_JACCFP010000001.1"/>
</dbReference>
<name>A0A853C8G5_9ACTN</name>
<evidence type="ECO:0000313" key="11">
    <source>
        <dbReference type="EMBL" id="NYJ02748.1"/>
    </source>
</evidence>
<dbReference type="SUPFAM" id="SSF52743">
    <property type="entry name" value="Subtilisin-like"/>
    <property type="match status" value="1"/>
</dbReference>
<dbReference type="PROSITE" id="PS51892">
    <property type="entry name" value="SUBTILASE"/>
    <property type="match status" value="1"/>
</dbReference>
<dbReference type="GO" id="GO:0006508">
    <property type="term" value="P:proteolysis"/>
    <property type="evidence" value="ECO:0007669"/>
    <property type="project" value="UniProtKB-KW"/>
</dbReference>
<dbReference type="Proteomes" id="UP000530424">
    <property type="component" value="Unassembled WGS sequence"/>
</dbReference>
<feature type="signal peptide" evidence="7">
    <location>
        <begin position="1"/>
        <end position="34"/>
    </location>
</feature>
<dbReference type="InterPro" id="IPR036852">
    <property type="entry name" value="Peptidase_S8/S53_dom_sf"/>
</dbReference>
<dbReference type="Pfam" id="PF05922">
    <property type="entry name" value="Inhibitor_I9"/>
    <property type="match status" value="1"/>
</dbReference>
<gene>
    <name evidence="11" type="ORF">HNR19_003446</name>
</gene>
<dbReference type="InterPro" id="IPR006311">
    <property type="entry name" value="TAT_signal"/>
</dbReference>
<feature type="active site" description="Charge relay system" evidence="4 5">
    <location>
        <position position="228"/>
    </location>
</feature>
<dbReference type="EMBL" id="JACCFP010000001">
    <property type="protein sequence ID" value="NYJ02748.1"/>
    <property type="molecule type" value="Genomic_DNA"/>
</dbReference>
<dbReference type="CDD" id="cd02120">
    <property type="entry name" value="PA_subtilisin_like"/>
    <property type="match status" value="1"/>
</dbReference>
<dbReference type="Gene3D" id="2.60.40.2310">
    <property type="match status" value="1"/>
</dbReference>
<evidence type="ECO:0000259" key="10">
    <source>
        <dbReference type="Pfam" id="PF05922"/>
    </source>
</evidence>
<feature type="domain" description="PA" evidence="9">
    <location>
        <begin position="382"/>
        <end position="472"/>
    </location>
</feature>
<evidence type="ECO:0000256" key="5">
    <source>
        <dbReference type="PROSITE-ProRule" id="PRU01240"/>
    </source>
</evidence>
<evidence type="ECO:0000256" key="4">
    <source>
        <dbReference type="PIRSR" id="PIRSR615500-1"/>
    </source>
</evidence>
<dbReference type="InterPro" id="IPR003137">
    <property type="entry name" value="PA_domain"/>
</dbReference>
<dbReference type="InterPro" id="IPR010259">
    <property type="entry name" value="S8pro/Inhibitor_I9"/>
</dbReference>
<evidence type="ECO:0000259" key="8">
    <source>
        <dbReference type="Pfam" id="PF00082"/>
    </source>
</evidence>
<feature type="region of interest" description="Disordered" evidence="6">
    <location>
        <begin position="125"/>
        <end position="144"/>
    </location>
</feature>
<evidence type="ECO:0000256" key="7">
    <source>
        <dbReference type="SAM" id="SignalP"/>
    </source>
</evidence>
<keyword evidence="1 5" id="KW-0645">Protease</keyword>
<keyword evidence="3 5" id="KW-0720">Serine protease</keyword>
<dbReference type="Pfam" id="PF00082">
    <property type="entry name" value="Peptidase_S8"/>
    <property type="match status" value="1"/>
</dbReference>
<dbReference type="InterPro" id="IPR045051">
    <property type="entry name" value="SBT"/>
</dbReference>
<evidence type="ECO:0000256" key="1">
    <source>
        <dbReference type="ARBA" id="ARBA00022670"/>
    </source>
</evidence>
<keyword evidence="12" id="KW-1185">Reference proteome</keyword>
<dbReference type="InterPro" id="IPR015500">
    <property type="entry name" value="Peptidase_S8_subtilisin-rel"/>
</dbReference>
<comment type="similarity">
    <text evidence="5">Belongs to the peptidase S8 family.</text>
</comment>
<feature type="active site" description="Charge relay system" evidence="4 5">
    <location>
        <position position="154"/>
    </location>
</feature>
<dbReference type="Gene3D" id="3.50.30.30">
    <property type="match status" value="1"/>
</dbReference>
<comment type="caution">
    <text evidence="11">The sequence shown here is derived from an EMBL/GenBank/DDBJ whole genome shotgun (WGS) entry which is preliminary data.</text>
</comment>
<evidence type="ECO:0000256" key="2">
    <source>
        <dbReference type="ARBA" id="ARBA00022801"/>
    </source>
</evidence>
<feature type="domain" description="Inhibitor I9" evidence="10">
    <location>
        <begin position="80"/>
        <end position="122"/>
    </location>
</feature>
<dbReference type="Gene3D" id="3.40.50.200">
    <property type="entry name" value="Peptidase S8/S53 domain"/>
    <property type="match status" value="1"/>
</dbReference>
<feature type="domain" description="Peptidase S8/S53" evidence="8">
    <location>
        <begin position="145"/>
        <end position="576"/>
    </location>
</feature>
<sequence length="706" mass="72503">MRAVRGRRRTAVTTAAVAMLAAAMPSVLPQRATAEHDASGSALYLVTLDGPGTAGTRGGPAGAAGMLTLQDDLLDAVGAPEPVYRWTTALNGFAVELEPDQADELGSDRRVALIERNRVVPLADAAPARPAGAPLPQTAGQRPSGAGTVIGFVDTGIAPETPAFRVASRLGPVPDRFRGTCADAPDDDRWDAGSCDAKVVAGQFFVEAYGAGHLRSAAVLSPYDTDGHGTRMATIAAGAADEQVRVAGHRLGRFSGVAPRARVAAYKACWSAPDPDDDGCATADVVAAIDRATADRVDVLNLSIGGPSTVDTVERALLGAVEQGVVVVAAAGNAGERAYAAHPAPWVVSVGATTSGDQTGDVVVRGRHGPRLSGAMALTRPVTGRLVRAADIAAPGVARETARHCAPGSLDAAAARGAVVACVRGDGPRVEKSRAVALAGGVGMVLLNSARGSTDADLHALPTVHLAVREARRLLGWERRHPATRVRLVAHGVEQRRTGVVAFSSAGDPTSTVLKPDLVAPGSEVVAATGSAWDLVTGTSPAAARVAGIAAVLLGRHGADPAAVRSALVATAQPVPGAPALRSGAGTPEIVASPDLSYLARPRTFRAWLEGERSDVNLPQVLLGHGRERARRTLTNMADHTVVATARLEGFAGAVSMRPQWARLRPGASVKFRVRATGSRTSTDDGFVVWTSPGHGSVRIPVVVTR</sequence>
<dbReference type="PROSITE" id="PS51318">
    <property type="entry name" value="TAT"/>
    <property type="match status" value="1"/>
</dbReference>
<evidence type="ECO:0000313" key="12">
    <source>
        <dbReference type="Proteomes" id="UP000530424"/>
    </source>
</evidence>